<protein>
    <submittedName>
        <fullName evidence="9">ComEC/Rec2 family competence protein</fullName>
    </submittedName>
</protein>
<feature type="transmembrane region" description="Helical" evidence="6">
    <location>
        <begin position="12"/>
        <end position="44"/>
    </location>
</feature>
<dbReference type="Proteomes" id="UP000664480">
    <property type="component" value="Unassembled WGS sequence"/>
</dbReference>
<dbReference type="EMBL" id="JAFKCU010000007">
    <property type="protein sequence ID" value="MBN7817841.1"/>
    <property type="molecule type" value="Genomic_DNA"/>
</dbReference>
<feature type="transmembrane region" description="Helical" evidence="6">
    <location>
        <begin position="477"/>
        <end position="496"/>
    </location>
</feature>
<evidence type="ECO:0000313" key="9">
    <source>
        <dbReference type="EMBL" id="MBN7817841.1"/>
    </source>
</evidence>
<evidence type="ECO:0000313" key="10">
    <source>
        <dbReference type="Proteomes" id="UP000664480"/>
    </source>
</evidence>
<dbReference type="Pfam" id="PF13567">
    <property type="entry name" value="DUF4131"/>
    <property type="match status" value="1"/>
</dbReference>
<feature type="domain" description="DUF4131" evidence="8">
    <location>
        <begin position="26"/>
        <end position="186"/>
    </location>
</feature>
<evidence type="ECO:0000256" key="4">
    <source>
        <dbReference type="ARBA" id="ARBA00022989"/>
    </source>
</evidence>
<comment type="subcellular location">
    <subcellularLocation>
        <location evidence="1">Cell membrane</location>
        <topology evidence="1">Multi-pass membrane protein</topology>
    </subcellularLocation>
</comment>
<name>A0ABS3CN23_9BACT</name>
<gene>
    <name evidence="9" type="ORF">J0A69_20530</name>
</gene>
<feature type="transmembrane region" description="Helical" evidence="6">
    <location>
        <begin position="56"/>
        <end position="75"/>
    </location>
</feature>
<evidence type="ECO:0000256" key="2">
    <source>
        <dbReference type="ARBA" id="ARBA00022475"/>
    </source>
</evidence>
<dbReference type="Pfam" id="PF03772">
    <property type="entry name" value="Competence"/>
    <property type="match status" value="1"/>
</dbReference>
<feature type="transmembrane region" description="Helical" evidence="6">
    <location>
        <begin position="503"/>
        <end position="520"/>
    </location>
</feature>
<keyword evidence="5 6" id="KW-0472">Membrane</keyword>
<evidence type="ECO:0000256" key="5">
    <source>
        <dbReference type="ARBA" id="ARBA00023136"/>
    </source>
</evidence>
<organism evidence="9 10">
    <name type="scientific">Algoriphagus pacificus</name>
    <dbReference type="NCBI Taxonomy" id="2811234"/>
    <lineage>
        <taxon>Bacteria</taxon>
        <taxon>Pseudomonadati</taxon>
        <taxon>Bacteroidota</taxon>
        <taxon>Cytophagia</taxon>
        <taxon>Cytophagales</taxon>
        <taxon>Cyclobacteriaceae</taxon>
        <taxon>Algoriphagus</taxon>
    </lineage>
</organism>
<evidence type="ECO:0000256" key="1">
    <source>
        <dbReference type="ARBA" id="ARBA00004651"/>
    </source>
</evidence>
<keyword evidence="4 6" id="KW-1133">Transmembrane helix</keyword>
<feature type="transmembrane region" description="Helical" evidence="6">
    <location>
        <begin position="387"/>
        <end position="406"/>
    </location>
</feature>
<dbReference type="InterPro" id="IPR025405">
    <property type="entry name" value="DUF4131"/>
</dbReference>
<dbReference type="InterPro" id="IPR052159">
    <property type="entry name" value="Competence_DNA_uptake"/>
</dbReference>
<sequence length="646" mass="74380">MKFSEYPFLRYLPFLIGGILLGKSFQLSLSLLVGLLLLFWLAYFSVLKFSKSSKRIPMTSILAYVMLVLFGMCLISKDQQAEDKSSSKDVDKAEAYVGEVLQFDLKKPNSFENIIEIKAVKKAGEWTKANGKVIVYHQLDSTFSPGMEVYISEPPGIVAGPLNPFEFNYAEFLKREGIQYRQFLGKKVHVLGKSKVNSLSHFLVRFKSRISQQLKSKIPNPSSNQVAQALLLGQKQYLDKDTRKAYSESGVMHILAVSGLHVGIIYALLLFLIKPLKLSSKARKTYLFLVILLIWFYALITGMSPSVLRASTMFSLISLGQMRERKPSIFNVLAFSAMLMMCFAPLVIFEVGFQLSYLAVLGIVMIQPLILRFWYPPNKWLEYVWQLVVVSLAAQLSTFPLTLFYFHAFPTYFLLGNLLIIPLTFLIMQIGIPLILLSWIPYLSDFLGWVVNFLIQFQNFLIGQIQQLPYNQLDRLTISVATMLLIWGILLIWKAWEEVSRRKLAWGALVMLFIWAGFRFKESVNTPSELLVFYQTDKGMLMDYSFHHQTRSWNSRVKVSDISFKIDPNRVQNQWVINPKTLFAIPRQDSTFYFPVLQMNWDSNTNQISFQGKTPKAVEFWKDGKWYQSNNSERIALEESPIRIVF</sequence>
<keyword evidence="10" id="KW-1185">Reference proteome</keyword>
<evidence type="ECO:0000259" key="7">
    <source>
        <dbReference type="Pfam" id="PF03772"/>
    </source>
</evidence>
<feature type="transmembrane region" description="Helical" evidence="6">
    <location>
        <begin position="412"/>
        <end position="439"/>
    </location>
</feature>
<proteinExistence type="predicted"/>
<feature type="domain" description="ComEC/Rec2-related protein" evidence="7">
    <location>
        <begin position="230"/>
        <end position="496"/>
    </location>
</feature>
<dbReference type="PANTHER" id="PTHR30619:SF1">
    <property type="entry name" value="RECOMBINATION PROTEIN 2"/>
    <property type="match status" value="1"/>
</dbReference>
<keyword evidence="3 6" id="KW-0812">Transmembrane</keyword>
<keyword evidence="2" id="KW-1003">Cell membrane</keyword>
<dbReference type="InterPro" id="IPR004477">
    <property type="entry name" value="ComEC_N"/>
</dbReference>
<feature type="transmembrane region" description="Helical" evidence="6">
    <location>
        <begin position="446"/>
        <end position="465"/>
    </location>
</feature>
<feature type="transmembrane region" description="Helical" evidence="6">
    <location>
        <begin position="250"/>
        <end position="273"/>
    </location>
</feature>
<accession>A0ABS3CN23</accession>
<feature type="transmembrane region" description="Helical" evidence="6">
    <location>
        <begin position="285"/>
        <end position="308"/>
    </location>
</feature>
<evidence type="ECO:0000259" key="8">
    <source>
        <dbReference type="Pfam" id="PF13567"/>
    </source>
</evidence>
<feature type="transmembrane region" description="Helical" evidence="6">
    <location>
        <begin position="329"/>
        <end position="349"/>
    </location>
</feature>
<dbReference type="NCBIfam" id="TIGR00360">
    <property type="entry name" value="ComEC_N-term"/>
    <property type="match status" value="1"/>
</dbReference>
<comment type="caution">
    <text evidence="9">The sequence shown here is derived from an EMBL/GenBank/DDBJ whole genome shotgun (WGS) entry which is preliminary data.</text>
</comment>
<evidence type="ECO:0000256" key="3">
    <source>
        <dbReference type="ARBA" id="ARBA00022692"/>
    </source>
</evidence>
<feature type="transmembrane region" description="Helical" evidence="6">
    <location>
        <begin position="355"/>
        <end position="375"/>
    </location>
</feature>
<evidence type="ECO:0000256" key="6">
    <source>
        <dbReference type="SAM" id="Phobius"/>
    </source>
</evidence>
<reference evidence="9 10" key="1">
    <citation type="submission" date="2021-03" db="EMBL/GenBank/DDBJ databases">
        <title>novel species isolated from a fishpond in China.</title>
        <authorList>
            <person name="Lu H."/>
            <person name="Cai Z."/>
        </authorList>
    </citation>
    <scope>NUCLEOTIDE SEQUENCE [LARGE SCALE GENOMIC DNA]</scope>
    <source>
        <strain evidence="9 10">YJ13C</strain>
    </source>
</reference>
<dbReference type="PANTHER" id="PTHR30619">
    <property type="entry name" value="DNA INTERNALIZATION/COMPETENCE PROTEIN COMEC/REC2"/>
    <property type="match status" value="1"/>
</dbReference>